<protein>
    <submittedName>
        <fullName evidence="1">Uncharacterized protein</fullName>
    </submittedName>
</protein>
<dbReference type="EMBL" id="JACAQA010000017">
    <property type="protein sequence ID" value="NWB87215.1"/>
    <property type="molecule type" value="Genomic_DNA"/>
</dbReference>
<reference evidence="1 2" key="1">
    <citation type="submission" date="2020-04" db="EMBL/GenBank/DDBJ databases">
        <title>Molecular characterization of pseudomonads from Agaricus bisporus reveal novel blotch 2 pathogens in Western Europe.</title>
        <authorList>
            <person name="Taparia T."/>
            <person name="Krijger M."/>
            <person name="Haynes E."/>
            <person name="Elpinstone J.G."/>
            <person name="Noble R."/>
            <person name="Van Der Wolf J."/>
        </authorList>
    </citation>
    <scope>NUCLEOTIDE SEQUENCE [LARGE SCALE GENOMIC DNA]</scope>
    <source>
        <strain evidence="1 2">G9001</strain>
    </source>
</reference>
<organism evidence="1 2">
    <name type="scientific">Pseudomonas gingeri</name>
    <dbReference type="NCBI Taxonomy" id="117681"/>
    <lineage>
        <taxon>Bacteria</taxon>
        <taxon>Pseudomonadati</taxon>
        <taxon>Pseudomonadota</taxon>
        <taxon>Gammaproteobacteria</taxon>
        <taxon>Pseudomonadales</taxon>
        <taxon>Pseudomonadaceae</taxon>
        <taxon>Pseudomonas</taxon>
    </lineage>
</organism>
<name>A0A7Y7WT39_9PSED</name>
<evidence type="ECO:0000313" key="2">
    <source>
        <dbReference type="Proteomes" id="UP000522864"/>
    </source>
</evidence>
<gene>
    <name evidence="1" type="ORF">HX830_20280</name>
</gene>
<dbReference type="Proteomes" id="UP000522864">
    <property type="component" value="Unassembled WGS sequence"/>
</dbReference>
<dbReference type="RefSeq" id="WP_152741475.1">
    <property type="nucleotide sequence ID" value="NZ_JACAQA010000017.1"/>
</dbReference>
<evidence type="ECO:0000313" key="1">
    <source>
        <dbReference type="EMBL" id="NWB87215.1"/>
    </source>
</evidence>
<proteinExistence type="predicted"/>
<sequence>MSTKKKSQPSTQSLAPAEKARLEARLAVLDSPKADPIAPVMNALNPLLGDEPDDDPNQLHSRYRGQLLKVDINSIEPIDDDGINGFVQLYWNGQSILGSRYNFTSPVTTIPFPITLDLPGNYTLSPGTYPLTYRLHWGPNGVGSVPLMVNIDTLPPNGGSSGPEVILPPQVESEGITKEYLDAHPEGVLVTIPSTYGDAKLGDQIEVHYGTSIPDSIVVGIFTRTDMADPIEVFLTRALIGTAEGPHYIFYYLSDRKGNKGPESDFKRVGVTLTTRPTNLKVTVVPEAADGLIDYEDAISSGGVLVRLDAYDSPQFGQDKFVVSWDNITQPEVDIVGFPTFATVPFVDVKNGNDGPDTVDVDYVIRRGGNTYSNPPVTLIEVDKDLRKPGPPNPEDPPGEQNPALAQVVVQGRATTVPDKLTAADVGPDPAYDFVDAEVAIYPERKAGDHFQLYWRDVAVPPPGGVYDLLGTEDPLTFKVPFEVPRAIVLAGLNDSKFPVNYSISHPSVNGNVDYAVPKEVDVLVVPITVPDPAFQNLYEFDPSDRDTWIVACCSRRNDTILGEVIEVLVPGEPTASLADKTLDFTFQGWSDAAGSLPITGTRYTNTFTPTTEQATNGFIFKVPYEPYLRLIADKYCSIKYETVINGHPAPSNEDFKEVFMIINGTETCRTFDGVPCIS</sequence>
<dbReference type="AlphaFoldDB" id="A0A7Y7WT39"/>
<accession>A0A7Y7WT39</accession>
<comment type="caution">
    <text evidence="1">The sequence shown here is derived from an EMBL/GenBank/DDBJ whole genome shotgun (WGS) entry which is preliminary data.</text>
</comment>